<evidence type="ECO:0000256" key="1">
    <source>
        <dbReference type="SAM" id="MobiDB-lite"/>
    </source>
</evidence>
<dbReference type="EMBL" id="JAGGKT010000010">
    <property type="protein sequence ID" value="MBP1933251.1"/>
    <property type="molecule type" value="Genomic_DNA"/>
</dbReference>
<comment type="caution">
    <text evidence="2">The sequence shown here is derived from an EMBL/GenBank/DDBJ whole genome shotgun (WGS) entry which is preliminary data.</text>
</comment>
<keyword evidence="3" id="KW-1185">Reference proteome</keyword>
<reference evidence="2 3" key="1">
    <citation type="submission" date="2021-03" db="EMBL/GenBank/DDBJ databases">
        <title>Genomic Encyclopedia of Type Strains, Phase IV (KMG-IV): sequencing the most valuable type-strain genomes for metagenomic binning, comparative biology and taxonomic classification.</title>
        <authorList>
            <person name="Goeker M."/>
        </authorList>
    </citation>
    <scope>NUCLEOTIDE SEQUENCE [LARGE SCALE GENOMIC DNA]</scope>
    <source>
        <strain evidence="2 3">DSM 24738</strain>
    </source>
</reference>
<dbReference type="Proteomes" id="UP001519343">
    <property type="component" value="Unassembled WGS sequence"/>
</dbReference>
<organism evidence="2 3">
    <name type="scientific">Ammoniphilus resinae</name>
    <dbReference type="NCBI Taxonomy" id="861532"/>
    <lineage>
        <taxon>Bacteria</taxon>
        <taxon>Bacillati</taxon>
        <taxon>Bacillota</taxon>
        <taxon>Bacilli</taxon>
        <taxon>Bacillales</taxon>
        <taxon>Paenibacillaceae</taxon>
        <taxon>Aneurinibacillus group</taxon>
        <taxon>Ammoniphilus</taxon>
    </lineage>
</organism>
<gene>
    <name evidence="2" type="ORF">J2Z37_003264</name>
</gene>
<accession>A0ABS4GSM3</accession>
<proteinExistence type="predicted"/>
<name>A0ABS4GSM3_9BACL</name>
<protein>
    <submittedName>
        <fullName evidence="2">Uncharacterized protein</fullName>
    </submittedName>
</protein>
<evidence type="ECO:0000313" key="3">
    <source>
        <dbReference type="Proteomes" id="UP001519343"/>
    </source>
</evidence>
<dbReference type="RefSeq" id="WP_209811266.1">
    <property type="nucleotide sequence ID" value="NZ_JAGGKT010000010.1"/>
</dbReference>
<evidence type="ECO:0000313" key="2">
    <source>
        <dbReference type="EMBL" id="MBP1933251.1"/>
    </source>
</evidence>
<feature type="compositionally biased region" description="Pro residues" evidence="1">
    <location>
        <begin position="240"/>
        <end position="249"/>
    </location>
</feature>
<feature type="region of interest" description="Disordered" evidence="1">
    <location>
        <begin position="239"/>
        <end position="282"/>
    </location>
</feature>
<sequence>MTMISPACIPQLHPIAITDWITKLGEKAFLSWLRFHSWKNESASSSEHHYLPLSLNKIIKRLKIGKTTFYEKVLQPLLKYGFIQLHPTQDKRQEIHIIIYEYPSNCPENAAKVLEPLSSPEEISANSDGRHLSNADFLQETPKEDMPIPPSEDPVKEQKEIPISSNSLPSEIQQTIQEDPRLQERMTGIIQAYESCFTHPSFSISDFKQKMLICLNYCQDKQRFGAYLYKALLNEWKKPVSPPNSLPKPPRTRPHDVPEWVWRQQESPPESNPTDEDEIDPELKAEIQDLLRQLGEIE</sequence>